<evidence type="ECO:0000256" key="1">
    <source>
        <dbReference type="SAM" id="MobiDB-lite"/>
    </source>
</evidence>
<evidence type="ECO:0008006" key="4">
    <source>
        <dbReference type="Google" id="ProtNLM"/>
    </source>
</evidence>
<sequence length="262" mass="28321">MSKRKSKGSNVTRGARNNNPGNLEWGSPWQGLRPESERTDDRFCQFISATYGIRALACVLITYQDKRRAKDGSRIDSVREFIERWAPPNENDTTSYSASVAALLEGVGPADEVIDVHNYDHLRPLVEGIIRHENGRGPFHKNANGWYSDAEIDEGLRRAGVVRKKPSVKDVASKATIPVGAAIFGADQLSDVLPAITDAAGAGVDALANALPSVVTAVEGARDDLTSGSMIRLALGSFAVGCAVVIAWQKYRQTKIESGGWE</sequence>
<dbReference type="RefSeq" id="WP_139495210.1">
    <property type="nucleotide sequence ID" value="NZ_CAWORL010000018.1"/>
</dbReference>
<comment type="caution">
    <text evidence="2">The sequence shown here is derived from an EMBL/GenBank/DDBJ whole genome shotgun (WGS) entry which is preliminary data.</text>
</comment>
<proteinExistence type="predicted"/>
<dbReference type="EMBL" id="PDXJ01000025">
    <property type="protein sequence ID" value="TND52010.1"/>
    <property type="molecule type" value="Genomic_DNA"/>
</dbReference>
<evidence type="ECO:0000313" key="2">
    <source>
        <dbReference type="EMBL" id="TND52010.1"/>
    </source>
</evidence>
<protein>
    <recommendedName>
        <fullName evidence="4">Lysis protein A</fullName>
    </recommendedName>
</protein>
<dbReference type="AlphaFoldDB" id="A0AAX2UPA2"/>
<reference evidence="2" key="1">
    <citation type="submission" date="2017-10" db="EMBL/GenBank/DDBJ databases">
        <authorList>
            <person name="Colston S.M."/>
            <person name="Graf J."/>
        </authorList>
    </citation>
    <scope>NUCLEOTIDE SEQUENCE</scope>
    <source>
        <strain evidence="2">BAQ071013-135</strain>
    </source>
</reference>
<reference evidence="2" key="2">
    <citation type="journal article" date="2019" name="PLoS ONE">
        <title>Identification and characterization of putative Aeromonas spp. T3SS effectors.</title>
        <authorList>
            <person name="Rangel L.T."/>
            <person name="Marden J."/>
            <person name="Colston S."/>
            <person name="Setubal J.C."/>
            <person name="Graf J."/>
            <person name="Gogarten J.P."/>
        </authorList>
    </citation>
    <scope>NUCLEOTIDE SEQUENCE</scope>
    <source>
        <strain evidence="2">BAQ071013-135</strain>
    </source>
</reference>
<organism evidence="2 3">
    <name type="scientific">Aeromonas veronii</name>
    <dbReference type="NCBI Taxonomy" id="654"/>
    <lineage>
        <taxon>Bacteria</taxon>
        <taxon>Pseudomonadati</taxon>
        <taxon>Pseudomonadota</taxon>
        <taxon>Gammaproteobacteria</taxon>
        <taxon>Aeromonadales</taxon>
        <taxon>Aeromonadaceae</taxon>
        <taxon>Aeromonas</taxon>
    </lineage>
</organism>
<feature type="region of interest" description="Disordered" evidence="1">
    <location>
        <begin position="1"/>
        <end position="34"/>
    </location>
</feature>
<dbReference type="Proteomes" id="UP000796104">
    <property type="component" value="Unassembled WGS sequence"/>
</dbReference>
<feature type="compositionally biased region" description="Polar residues" evidence="1">
    <location>
        <begin position="8"/>
        <end position="21"/>
    </location>
</feature>
<gene>
    <name evidence="2" type="ORF">CF123_17990</name>
</gene>
<name>A0AAX2UPA2_AERVE</name>
<evidence type="ECO:0000313" key="3">
    <source>
        <dbReference type="Proteomes" id="UP000796104"/>
    </source>
</evidence>
<accession>A0AAX2UPA2</accession>